<reference evidence="2 3" key="2">
    <citation type="submission" date="2018-11" db="EMBL/GenBank/DDBJ databases">
        <authorList>
            <consortium name="Pathogen Informatics"/>
        </authorList>
    </citation>
    <scope>NUCLEOTIDE SEQUENCE [LARGE SCALE GENOMIC DNA]</scope>
</reference>
<keyword evidence="1" id="KW-0175">Coiled coil</keyword>
<evidence type="ECO:0000256" key="1">
    <source>
        <dbReference type="SAM" id="Coils"/>
    </source>
</evidence>
<evidence type="ECO:0000313" key="3">
    <source>
        <dbReference type="Proteomes" id="UP000271162"/>
    </source>
</evidence>
<keyword evidence="3" id="KW-1185">Reference proteome</keyword>
<dbReference type="STRING" id="27835.A0A0N4Y5U0"/>
<feature type="coiled-coil region" evidence="1">
    <location>
        <begin position="115"/>
        <end position="142"/>
    </location>
</feature>
<evidence type="ECO:0000313" key="2">
    <source>
        <dbReference type="EMBL" id="VDL74983.1"/>
    </source>
</evidence>
<name>A0A0N4Y5U0_NIPBR</name>
<protein>
    <submittedName>
        <fullName evidence="2 4">Uncharacterized protein</fullName>
    </submittedName>
</protein>
<evidence type="ECO:0000313" key="4">
    <source>
        <dbReference type="WBParaSite" id="NBR_0001139301-mRNA-1"/>
    </source>
</evidence>
<gene>
    <name evidence="2" type="ORF">NBR_LOCUS11394</name>
</gene>
<proteinExistence type="predicted"/>
<dbReference type="Proteomes" id="UP000271162">
    <property type="component" value="Unassembled WGS sequence"/>
</dbReference>
<sequence>MYARPESPIYAQPWTHYQLVPERRTAPNVVLADERRQPGQALTVRNQSFGRVLPQIHAEYATPYAVSSPMAYFEKTNSLVYPGSYFSRISTTRLHEEEFPRIENSTMEETEEEFLIELDAQIAELQLRSDELRSIVEKARLRRNVNWLRPPMECTFELSI</sequence>
<dbReference type="WBParaSite" id="NBR_0001139301-mRNA-1">
    <property type="protein sequence ID" value="NBR_0001139301-mRNA-1"/>
    <property type="gene ID" value="NBR_0001139301"/>
</dbReference>
<organism evidence="4">
    <name type="scientific">Nippostrongylus brasiliensis</name>
    <name type="common">Rat hookworm</name>
    <dbReference type="NCBI Taxonomy" id="27835"/>
    <lineage>
        <taxon>Eukaryota</taxon>
        <taxon>Metazoa</taxon>
        <taxon>Ecdysozoa</taxon>
        <taxon>Nematoda</taxon>
        <taxon>Chromadorea</taxon>
        <taxon>Rhabditida</taxon>
        <taxon>Rhabditina</taxon>
        <taxon>Rhabditomorpha</taxon>
        <taxon>Strongyloidea</taxon>
        <taxon>Heligmosomidae</taxon>
        <taxon>Nippostrongylus</taxon>
    </lineage>
</organism>
<dbReference type="EMBL" id="UYSL01020516">
    <property type="protein sequence ID" value="VDL74983.1"/>
    <property type="molecule type" value="Genomic_DNA"/>
</dbReference>
<accession>A0A0N4Y5U0</accession>
<dbReference type="AlphaFoldDB" id="A0A0N4Y5U0"/>
<reference evidence="4" key="1">
    <citation type="submission" date="2017-02" db="UniProtKB">
        <authorList>
            <consortium name="WormBaseParasite"/>
        </authorList>
    </citation>
    <scope>IDENTIFICATION</scope>
</reference>